<keyword evidence="1" id="KW-1133">Transmembrane helix</keyword>
<sequence>MRDPELPASVPDFFIAAITFAGINLVWIFFVVWVMYGMVPVLVLAVLINHLITRLDIRLNARKA</sequence>
<keyword evidence="2" id="KW-0032">Aminotransferase</keyword>
<dbReference type="OrthoDB" id="7875256at2"/>
<reference evidence="2 3" key="1">
    <citation type="submission" date="2013-09" db="EMBL/GenBank/DDBJ databases">
        <authorList>
            <consortium name="DOE Joint Genome Institute"/>
            <person name="Klenk H.-P."/>
            <person name="Huntemann M."/>
            <person name="Han J."/>
            <person name="Chen A."/>
            <person name="Kyrpides N."/>
            <person name="Mavromatis K."/>
            <person name="Markowitz V."/>
            <person name="Palaniappan K."/>
            <person name="Ivanova N."/>
            <person name="Schaumberg A."/>
            <person name="Pati A."/>
            <person name="Liolios K."/>
            <person name="Nordberg H.P."/>
            <person name="Cantor M.N."/>
            <person name="Hua S.X."/>
            <person name="Woyke T."/>
        </authorList>
    </citation>
    <scope>NUCLEOTIDE SEQUENCE [LARGE SCALE GENOMIC DNA]</scope>
    <source>
        <strain evidence="2 3">DSM 14336</strain>
    </source>
</reference>
<keyword evidence="3" id="KW-1185">Reference proteome</keyword>
<dbReference type="EMBL" id="CP006773">
    <property type="protein sequence ID" value="AHD00243.1"/>
    <property type="molecule type" value="Genomic_DNA"/>
</dbReference>
<dbReference type="Proteomes" id="UP000018780">
    <property type="component" value="Chromosome"/>
</dbReference>
<dbReference type="STRING" id="999552.METH_05445"/>
<dbReference type="RefSeq" id="WP_024089377.1">
    <property type="nucleotide sequence ID" value="NC_023135.1"/>
</dbReference>
<evidence type="ECO:0000313" key="3">
    <source>
        <dbReference type="Proteomes" id="UP000018780"/>
    </source>
</evidence>
<dbReference type="PATRIC" id="fig|999552.6.peg.1095"/>
<keyword evidence="2" id="KW-0808">Transferase</keyword>
<dbReference type="HOGENOM" id="CLU_199813_0_0_5"/>
<name>V9VQF2_9RHOB</name>
<gene>
    <name evidence="2" type="ORF">METH_05445</name>
</gene>
<dbReference type="GO" id="GO:0008483">
    <property type="term" value="F:transaminase activity"/>
    <property type="evidence" value="ECO:0007669"/>
    <property type="project" value="UniProtKB-KW"/>
</dbReference>
<keyword evidence="1" id="KW-0472">Membrane</keyword>
<proteinExistence type="predicted"/>
<protein>
    <submittedName>
        <fullName evidence="2">Histidinol phosphate aminotransferase</fullName>
    </submittedName>
</protein>
<dbReference type="AlphaFoldDB" id="V9VQF2"/>
<dbReference type="KEGG" id="lmd:METH_05445"/>
<evidence type="ECO:0000256" key="1">
    <source>
        <dbReference type="SAM" id="Phobius"/>
    </source>
</evidence>
<accession>V9VQF2</accession>
<keyword evidence="1" id="KW-0812">Transmembrane</keyword>
<feature type="transmembrane region" description="Helical" evidence="1">
    <location>
        <begin position="12"/>
        <end position="33"/>
    </location>
</feature>
<evidence type="ECO:0000313" key="2">
    <source>
        <dbReference type="EMBL" id="AHD00243.1"/>
    </source>
</evidence>
<organism evidence="2 3">
    <name type="scientific">Leisingera methylohalidivorans DSM 14336</name>
    <dbReference type="NCBI Taxonomy" id="999552"/>
    <lineage>
        <taxon>Bacteria</taxon>
        <taxon>Pseudomonadati</taxon>
        <taxon>Pseudomonadota</taxon>
        <taxon>Alphaproteobacteria</taxon>
        <taxon>Rhodobacterales</taxon>
        <taxon>Roseobacteraceae</taxon>
        <taxon>Leisingera</taxon>
    </lineage>
</organism>